<gene>
    <name evidence="1" type="ORF">ACFFH7_36440</name>
</gene>
<keyword evidence="2" id="KW-1185">Reference proteome</keyword>
<reference evidence="1 2" key="1">
    <citation type="submission" date="2024-09" db="EMBL/GenBank/DDBJ databases">
        <authorList>
            <person name="Sun Q."/>
            <person name="Mori K."/>
        </authorList>
    </citation>
    <scope>NUCLEOTIDE SEQUENCE [LARGE SCALE GENOMIC DNA]</scope>
    <source>
        <strain evidence="1 2">TBRC 1432</strain>
    </source>
</reference>
<dbReference type="EMBL" id="JBHLUD010000013">
    <property type="protein sequence ID" value="MFC0547047.1"/>
    <property type="molecule type" value="Genomic_DNA"/>
</dbReference>
<protein>
    <submittedName>
        <fullName evidence="1">Uncharacterized protein</fullName>
    </submittedName>
</protein>
<proteinExistence type="predicted"/>
<evidence type="ECO:0000313" key="1">
    <source>
        <dbReference type="EMBL" id="MFC0547047.1"/>
    </source>
</evidence>
<name>A0ABV6N428_9PSEU</name>
<accession>A0ABV6N428</accession>
<dbReference type="RefSeq" id="WP_273937278.1">
    <property type="nucleotide sequence ID" value="NZ_CP097263.1"/>
</dbReference>
<dbReference type="Proteomes" id="UP001589810">
    <property type="component" value="Unassembled WGS sequence"/>
</dbReference>
<comment type="caution">
    <text evidence="1">The sequence shown here is derived from an EMBL/GenBank/DDBJ whole genome shotgun (WGS) entry which is preliminary data.</text>
</comment>
<sequence length="143" mass="15905">MIPPPVMFGDAEASVLTFLRLKMGLGLGDCGTDFPESQPRNPYIVVRRYGGNVRYPAIDYARFSIESWCVDRGLAQDALQAALGWLLWAPTLNLTLTAPDGSRLPRITKTFIESGPQYFPDPVSAEHRWISTVAVYMRALEVS</sequence>
<organism evidence="1 2">
    <name type="scientific">Kutzneria chonburiensis</name>
    <dbReference type="NCBI Taxonomy" id="1483604"/>
    <lineage>
        <taxon>Bacteria</taxon>
        <taxon>Bacillati</taxon>
        <taxon>Actinomycetota</taxon>
        <taxon>Actinomycetes</taxon>
        <taxon>Pseudonocardiales</taxon>
        <taxon>Pseudonocardiaceae</taxon>
        <taxon>Kutzneria</taxon>
    </lineage>
</organism>
<evidence type="ECO:0000313" key="2">
    <source>
        <dbReference type="Proteomes" id="UP001589810"/>
    </source>
</evidence>